<feature type="compositionally biased region" description="Low complexity" evidence="1">
    <location>
        <begin position="294"/>
        <end position="315"/>
    </location>
</feature>
<reference evidence="2 3" key="1">
    <citation type="submission" date="2020-08" db="EMBL/GenBank/DDBJ databases">
        <authorList>
            <person name="Koutsovoulos G."/>
            <person name="Danchin GJ E."/>
        </authorList>
    </citation>
    <scope>NUCLEOTIDE SEQUENCE [LARGE SCALE GENOMIC DNA]</scope>
</reference>
<feature type="compositionally biased region" description="Basic and acidic residues" evidence="1">
    <location>
        <begin position="63"/>
        <end position="82"/>
    </location>
</feature>
<dbReference type="AlphaFoldDB" id="A0A6V7Y9K0"/>
<dbReference type="Proteomes" id="UP000580250">
    <property type="component" value="Unassembled WGS sequence"/>
</dbReference>
<sequence>MTIIENSDLSEMVPELGKLLGHLKMGNLTKLEFEELEKQLKKEENNNEGKENTSPLPSSHSPHQNEKEIGDDIINNRKEKPINKQKASRRNLAALRRGLFDENLTDEETNKNENFFEEFVVDGQNDPILRKIINFKKPPVILSLERPKENKHYHKHKNLNKNEESRGGGAVVEGIKLLHEGGRGGLEEVGNNNELLSTKNFLNKKSKKKHHKKIKTRIEGIPTLKNNYHNHHHHNHKSSKKQKQKQIIYSSTQLPPTTSPLFLIDSENKNFFYKKQQKYLNNNFQQNQINSINSQQQQQFNSQQTKQQQKPQPFKRILPPPPTNPSNQQQILKYPFSNDILITNKQPFSSFSSSPSPINLNNNQQRFSSNFYYSGNYKN</sequence>
<name>A0A6V7Y9K0_MELEN</name>
<dbReference type="EMBL" id="CAJEWN010003627">
    <property type="protein sequence ID" value="CAD2208185.1"/>
    <property type="molecule type" value="Genomic_DNA"/>
</dbReference>
<feature type="compositionally biased region" description="Polar residues" evidence="1">
    <location>
        <begin position="53"/>
        <end position="62"/>
    </location>
</feature>
<feature type="region of interest" description="Disordered" evidence="1">
    <location>
        <begin position="294"/>
        <end position="330"/>
    </location>
</feature>
<feature type="region of interest" description="Disordered" evidence="1">
    <location>
        <begin position="225"/>
        <end position="247"/>
    </location>
</feature>
<evidence type="ECO:0000313" key="3">
    <source>
        <dbReference type="Proteomes" id="UP000580250"/>
    </source>
</evidence>
<organism evidence="2 3">
    <name type="scientific">Meloidogyne enterolobii</name>
    <name type="common">Root-knot nematode worm</name>
    <name type="synonym">Meloidogyne mayaguensis</name>
    <dbReference type="NCBI Taxonomy" id="390850"/>
    <lineage>
        <taxon>Eukaryota</taxon>
        <taxon>Metazoa</taxon>
        <taxon>Ecdysozoa</taxon>
        <taxon>Nematoda</taxon>
        <taxon>Chromadorea</taxon>
        <taxon>Rhabditida</taxon>
        <taxon>Tylenchina</taxon>
        <taxon>Tylenchomorpha</taxon>
        <taxon>Tylenchoidea</taxon>
        <taxon>Meloidogynidae</taxon>
        <taxon>Meloidogyninae</taxon>
        <taxon>Meloidogyne</taxon>
    </lineage>
</organism>
<feature type="region of interest" description="Disordered" evidence="1">
    <location>
        <begin position="37"/>
        <end position="89"/>
    </location>
</feature>
<comment type="caution">
    <text evidence="2">The sequence shown here is derived from an EMBL/GenBank/DDBJ whole genome shotgun (WGS) entry which is preliminary data.</text>
</comment>
<proteinExistence type="predicted"/>
<evidence type="ECO:0000313" key="2">
    <source>
        <dbReference type="EMBL" id="CAD2208185.1"/>
    </source>
</evidence>
<feature type="compositionally biased region" description="Basic and acidic residues" evidence="1">
    <location>
        <begin position="37"/>
        <end position="51"/>
    </location>
</feature>
<protein>
    <submittedName>
        <fullName evidence="2">Uncharacterized protein</fullName>
    </submittedName>
</protein>
<feature type="compositionally biased region" description="Basic residues" evidence="1">
    <location>
        <begin position="228"/>
        <end position="244"/>
    </location>
</feature>
<gene>
    <name evidence="2" type="ORF">MENT_LOCUS62196</name>
</gene>
<accession>A0A6V7Y9K0</accession>
<evidence type="ECO:0000256" key="1">
    <source>
        <dbReference type="SAM" id="MobiDB-lite"/>
    </source>
</evidence>